<dbReference type="Gene3D" id="2.60.120.10">
    <property type="entry name" value="Jelly Rolls"/>
    <property type="match status" value="1"/>
</dbReference>
<dbReference type="PANTHER" id="PTHR43346">
    <property type="entry name" value="LIGAND BINDING DOMAIN PROTEIN, PUTATIVE (AFU_ORTHOLOGUE AFUA_6G14370)-RELATED"/>
    <property type="match status" value="1"/>
</dbReference>
<protein>
    <submittedName>
        <fullName evidence="2">Cupin domain-containing protein</fullName>
    </submittedName>
</protein>
<dbReference type="Proteomes" id="UP000632138">
    <property type="component" value="Unassembled WGS sequence"/>
</dbReference>
<feature type="domain" description="Cupin type-2" evidence="1">
    <location>
        <begin position="15"/>
        <end position="78"/>
    </location>
</feature>
<evidence type="ECO:0000259" key="1">
    <source>
        <dbReference type="Pfam" id="PF07883"/>
    </source>
</evidence>
<proteinExistence type="predicted"/>
<sequence length="111" mass="12202">MADFVVRKWELAHYPGDQAPPHVHHRGDEAFCVLRGRLEVLVGDDRRILEAGDHVTVPAGTAHTFATVDPDGVDMLAIMTPEVDELVGALHAAANDEERAAVWERYHSSPV</sequence>
<evidence type="ECO:0000313" key="3">
    <source>
        <dbReference type="Proteomes" id="UP000632138"/>
    </source>
</evidence>
<dbReference type="InterPro" id="IPR013096">
    <property type="entry name" value="Cupin_2"/>
</dbReference>
<dbReference type="EMBL" id="JAENHP010000003">
    <property type="protein sequence ID" value="MBM2615972.1"/>
    <property type="molecule type" value="Genomic_DNA"/>
</dbReference>
<dbReference type="PANTHER" id="PTHR43346:SF1">
    <property type="entry name" value="QUERCETIN 2,3-DIOXYGENASE-RELATED"/>
    <property type="match status" value="1"/>
</dbReference>
<keyword evidence="3" id="KW-1185">Reference proteome</keyword>
<comment type="caution">
    <text evidence="2">The sequence shown here is derived from an EMBL/GenBank/DDBJ whole genome shotgun (WGS) entry which is preliminary data.</text>
</comment>
<dbReference type="RefSeq" id="WP_203375899.1">
    <property type="nucleotide sequence ID" value="NZ_JAENHP010000003.1"/>
</dbReference>
<dbReference type="Pfam" id="PF07883">
    <property type="entry name" value="Cupin_2"/>
    <property type="match status" value="1"/>
</dbReference>
<dbReference type="InterPro" id="IPR011051">
    <property type="entry name" value="RmlC_Cupin_sf"/>
</dbReference>
<evidence type="ECO:0000313" key="2">
    <source>
        <dbReference type="EMBL" id="MBM2615972.1"/>
    </source>
</evidence>
<dbReference type="SUPFAM" id="SSF51182">
    <property type="entry name" value="RmlC-like cupins"/>
    <property type="match status" value="1"/>
</dbReference>
<accession>A0ABS2A814</accession>
<reference evidence="2 3" key="1">
    <citation type="submission" date="2021-01" db="EMBL/GenBank/DDBJ databases">
        <title>Actinoplanes sp. nov. LDG1-06 isolated from lichen.</title>
        <authorList>
            <person name="Saeng-In P."/>
            <person name="Phongsopitanun W."/>
            <person name="Kanchanasin P."/>
            <person name="Yuki M."/>
            <person name="Kudo T."/>
            <person name="Ohkuma M."/>
            <person name="Tanasupawat S."/>
        </authorList>
    </citation>
    <scope>NUCLEOTIDE SEQUENCE [LARGE SCALE GENOMIC DNA]</scope>
    <source>
        <strain evidence="2 3">LDG1-06</strain>
    </source>
</reference>
<dbReference type="InterPro" id="IPR014710">
    <property type="entry name" value="RmlC-like_jellyroll"/>
</dbReference>
<dbReference type="InterPro" id="IPR052538">
    <property type="entry name" value="Flavonoid_dioxygenase-like"/>
</dbReference>
<gene>
    <name evidence="2" type="ORF">JIG36_10430</name>
</gene>
<name>A0ABS2A814_9ACTN</name>
<organism evidence="2 3">
    <name type="scientific">Paractinoplanes ovalisporus</name>
    <dbReference type="NCBI Taxonomy" id="2810368"/>
    <lineage>
        <taxon>Bacteria</taxon>
        <taxon>Bacillati</taxon>
        <taxon>Actinomycetota</taxon>
        <taxon>Actinomycetes</taxon>
        <taxon>Micromonosporales</taxon>
        <taxon>Micromonosporaceae</taxon>
        <taxon>Paractinoplanes</taxon>
    </lineage>
</organism>